<evidence type="ECO:0000313" key="5">
    <source>
        <dbReference type="Proteomes" id="UP000734854"/>
    </source>
</evidence>
<feature type="domain" description="DUF3741" evidence="2">
    <location>
        <begin position="488"/>
        <end position="529"/>
    </location>
</feature>
<dbReference type="InterPro" id="IPR025486">
    <property type="entry name" value="DUF4378"/>
</dbReference>
<dbReference type="Pfam" id="PF12552">
    <property type="entry name" value="DUF3741"/>
    <property type="match status" value="2"/>
</dbReference>
<dbReference type="PANTHER" id="PTHR46836">
    <property type="entry name" value="AFADIN"/>
    <property type="match status" value="1"/>
</dbReference>
<dbReference type="Pfam" id="PF14309">
    <property type="entry name" value="DUF4378"/>
    <property type="match status" value="1"/>
</dbReference>
<accession>A0A8J5M0I4</accession>
<evidence type="ECO:0000313" key="4">
    <source>
        <dbReference type="EMBL" id="KAG6530357.1"/>
    </source>
</evidence>
<dbReference type="Proteomes" id="UP000734854">
    <property type="component" value="Unassembled WGS sequence"/>
</dbReference>
<comment type="caution">
    <text evidence="4">The sequence shown here is derived from an EMBL/GenBank/DDBJ whole genome shotgun (WGS) entry which is preliminary data.</text>
</comment>
<protein>
    <recommendedName>
        <fullName evidence="6">DUF4378 domain-containing protein</fullName>
    </recommendedName>
</protein>
<evidence type="ECO:0000256" key="1">
    <source>
        <dbReference type="SAM" id="MobiDB-lite"/>
    </source>
</evidence>
<organism evidence="4 5">
    <name type="scientific">Zingiber officinale</name>
    <name type="common">Ginger</name>
    <name type="synonym">Amomum zingiber</name>
    <dbReference type="NCBI Taxonomy" id="94328"/>
    <lineage>
        <taxon>Eukaryota</taxon>
        <taxon>Viridiplantae</taxon>
        <taxon>Streptophyta</taxon>
        <taxon>Embryophyta</taxon>
        <taxon>Tracheophyta</taxon>
        <taxon>Spermatophyta</taxon>
        <taxon>Magnoliopsida</taxon>
        <taxon>Liliopsida</taxon>
        <taxon>Zingiberales</taxon>
        <taxon>Zingiberaceae</taxon>
        <taxon>Zingiber</taxon>
    </lineage>
</organism>
<evidence type="ECO:0000259" key="3">
    <source>
        <dbReference type="Pfam" id="PF14309"/>
    </source>
</evidence>
<dbReference type="AlphaFoldDB" id="A0A8J5M0I4"/>
<name>A0A8J5M0I4_ZINOF</name>
<dbReference type="InterPro" id="IPR022212">
    <property type="entry name" value="DUF3741"/>
</dbReference>
<feature type="domain" description="DUF4378" evidence="3">
    <location>
        <begin position="1122"/>
        <end position="1269"/>
    </location>
</feature>
<dbReference type="PANTHER" id="PTHR46836:SF8">
    <property type="entry name" value="AFADIN"/>
    <property type="match status" value="1"/>
</dbReference>
<dbReference type="EMBL" id="JACMSC010000003">
    <property type="protein sequence ID" value="KAG6530357.1"/>
    <property type="molecule type" value="Genomic_DNA"/>
</dbReference>
<feature type="domain" description="DUF3741" evidence="2">
    <location>
        <begin position="303"/>
        <end position="344"/>
    </location>
</feature>
<reference evidence="4 5" key="1">
    <citation type="submission" date="2020-08" db="EMBL/GenBank/DDBJ databases">
        <title>Plant Genome Project.</title>
        <authorList>
            <person name="Zhang R.-G."/>
        </authorList>
    </citation>
    <scope>NUCLEOTIDE SEQUENCE [LARGE SCALE GENOMIC DNA]</scope>
    <source>
        <tissue evidence="4">Rhizome</tissue>
    </source>
</reference>
<feature type="region of interest" description="Disordered" evidence="1">
    <location>
        <begin position="558"/>
        <end position="591"/>
    </location>
</feature>
<sequence>MSGSYRNRRPEWHQKSCFLFSGSAIVAGTIAWRPSYEKAVLEAPTLPPSSPSLTIYDSSAVCILFLFFFDVSRSVVALPPRGVAEAIFGGLWRSEMYKGVFGYHRAEKARRAEFGLERAAAAASSHGEGQCSAPNLSSRHDQFKRQTNVARMAQDYDCNNFSSLEENSFTLKLKQSSSKRVIAKPIQELIDEEMLIEKESRHHSPSVVAKLMGLDTVAPPLPQQVHKQRKNVETSFQSVSSTGSHGKFIQSMEHSCLHSCNNQEFKDIFEVMETTKFKGHKNQSTRKERQSFKGSETEKKFLRQKFMDVKRLSTNEELHNTKKFDDALEILHSNKDLFLEILHDRHSLFAEHLEDVDLGHLSEITVLKSSIQELIDEEMLIEKESRHHSPSVVAKLMGLDTVAPPLPQQVHKQRKNVETSFQSVSSTGSHGKFIQSMEHSCLHSCNNQEFKDIFEVMETTKFKGHKNQSTRKERQSFKGSETEKKFLRQKFMDVKRLSTNEELHNTKKFDDALEILHSNKDLFLEILHDRHSLFAEHLEDVDLGHLSEITVLKSSKDGRCRNSKTAKSERKCNSYSLKNKEPPSFRKSPPRPIKGYCNSASQYPSTSPYLGKTESLVHPTRIVVLKPSLEKTQKMFEPVPFSRENLRFGSRKPTKSVVSAIKELYEEGRDSTQNIGHLSNKVKGSREIAREIAGQMKHTEGSHSKRAINSELKTCARKERSCTKLNNFMLNNSESYYSCPPHSDERCNDFSPSSSYSTETSVSREARKRMSERWKMTHQCKDGIAARGVNTLGEMLALSDRATSDANVIPLDMRKVSTDYFAGNEVVGYWDSPLINRSKDEWVDEKSSKLLRSKSLPASSTAYEGPKLSYRKQGGGNTCYMLKDVLNMSPDVFSDANVGMWQKPFVGNSGYSSSKPHQSQPIGEDNKLPELEIHVQSEELRSNIHVRILSEEDILHPLQSDTETMYPTETLLFPVCENGSISATTQENVKQLFIQSLPEPDGFSVCNNDSTDKDDLIQHPQLGTCGQVLVLSTKEGEQPSPISVLELRSEEESLSSGCFERISADLQELRMQLRLLKLESAERYDAELDITTERDGEPAGDNQLALPVEEKLEDFTDDDDRDFSYLLDILIESGIHGGNQDGFSAASYSHDHLASPDVYEQLEKKYGAMESWSRAERKLLFDLVSSSLMWMMAPSTNVHPHRPSSKSISAWKDKSLAEGLWQMVDIQRKELNYNLDEMILDPGWLRVEDDTEVTAKDLEQILGDEILDEVILEFITG</sequence>
<gene>
    <name evidence="4" type="ORF">ZIOFF_012585</name>
</gene>
<proteinExistence type="predicted"/>
<keyword evidence="5" id="KW-1185">Reference proteome</keyword>
<evidence type="ECO:0000259" key="2">
    <source>
        <dbReference type="Pfam" id="PF12552"/>
    </source>
</evidence>
<evidence type="ECO:0008006" key="6">
    <source>
        <dbReference type="Google" id="ProtNLM"/>
    </source>
</evidence>
<feature type="compositionally biased region" description="Basic and acidic residues" evidence="1">
    <location>
        <begin position="558"/>
        <end position="584"/>
    </location>
</feature>